<proteinExistence type="predicted"/>
<organism evidence="2 3">
    <name type="scientific">Vibrio hippocampi</name>
    <dbReference type="NCBI Taxonomy" id="654686"/>
    <lineage>
        <taxon>Bacteria</taxon>
        <taxon>Pseudomonadati</taxon>
        <taxon>Pseudomonadota</taxon>
        <taxon>Gammaproteobacteria</taxon>
        <taxon>Vibrionales</taxon>
        <taxon>Vibrionaceae</taxon>
        <taxon>Vibrio</taxon>
    </lineage>
</organism>
<evidence type="ECO:0000313" key="3">
    <source>
        <dbReference type="Proteomes" id="UP000838160"/>
    </source>
</evidence>
<evidence type="ECO:0000256" key="1">
    <source>
        <dbReference type="SAM" id="Phobius"/>
    </source>
</evidence>
<keyword evidence="1" id="KW-0472">Membrane</keyword>
<feature type="transmembrane region" description="Helical" evidence="1">
    <location>
        <begin position="44"/>
        <end position="61"/>
    </location>
</feature>
<sequence>MNITLTPVGSFILFAVVVIMLLVNAMIAGYAYKAQCAPQSRFSVLMIMVMTMIIPIWGWLACRPAKTQ</sequence>
<accession>A0ABM8ZLD1</accession>
<dbReference type="EMBL" id="CAKLCM010000003">
    <property type="protein sequence ID" value="CAH0528918.1"/>
    <property type="molecule type" value="Genomic_DNA"/>
</dbReference>
<name>A0ABM8ZLD1_9VIBR</name>
<protein>
    <submittedName>
        <fullName evidence="2">Uncharacterized protein</fullName>
    </submittedName>
</protein>
<feature type="transmembrane region" description="Helical" evidence="1">
    <location>
        <begin position="12"/>
        <end position="32"/>
    </location>
</feature>
<keyword evidence="3" id="KW-1185">Reference proteome</keyword>
<keyword evidence="1" id="KW-0812">Transmembrane</keyword>
<reference evidence="2" key="1">
    <citation type="submission" date="2021-12" db="EMBL/GenBank/DDBJ databases">
        <authorList>
            <person name="Rodrigo-Torres L."/>
            <person name="Arahal R. D."/>
            <person name="Lucena T."/>
        </authorList>
    </citation>
    <scope>NUCLEOTIDE SEQUENCE</scope>
    <source>
        <strain evidence="2">CECT 8226</strain>
    </source>
</reference>
<gene>
    <name evidence="2" type="ORF">VHP8226_02948</name>
</gene>
<keyword evidence="1" id="KW-1133">Transmembrane helix</keyword>
<dbReference type="RefSeq" id="WP_237485811.1">
    <property type="nucleotide sequence ID" value="NZ_CAKLCM010000003.1"/>
</dbReference>
<comment type="caution">
    <text evidence="2">The sequence shown here is derived from an EMBL/GenBank/DDBJ whole genome shotgun (WGS) entry which is preliminary data.</text>
</comment>
<dbReference type="Proteomes" id="UP000838160">
    <property type="component" value="Unassembled WGS sequence"/>
</dbReference>
<evidence type="ECO:0000313" key="2">
    <source>
        <dbReference type="EMBL" id="CAH0528918.1"/>
    </source>
</evidence>